<evidence type="ECO:0000313" key="2">
    <source>
        <dbReference type="EMBL" id="QPC45036.1"/>
    </source>
</evidence>
<dbReference type="Pfam" id="PF08867">
    <property type="entry name" value="FRG"/>
    <property type="match status" value="1"/>
</dbReference>
<dbReference type="AlphaFoldDB" id="A0A7S8C8A0"/>
<dbReference type="InterPro" id="IPR014966">
    <property type="entry name" value="FRG-dom"/>
</dbReference>
<accession>A0A7S8C8A0</accession>
<proteinExistence type="predicted"/>
<dbReference type="SMART" id="SM00901">
    <property type="entry name" value="FRG"/>
    <property type="match status" value="1"/>
</dbReference>
<feature type="domain" description="FRG" evidence="1">
    <location>
        <begin position="33"/>
        <end position="131"/>
    </location>
</feature>
<organism evidence="2 3">
    <name type="scientific">Kaustia mangrovi</name>
    <dbReference type="NCBI Taxonomy" id="2593653"/>
    <lineage>
        <taxon>Bacteria</taxon>
        <taxon>Pseudomonadati</taxon>
        <taxon>Pseudomonadota</taxon>
        <taxon>Alphaproteobacteria</taxon>
        <taxon>Hyphomicrobiales</taxon>
        <taxon>Parvibaculaceae</taxon>
        <taxon>Kaustia</taxon>
    </lineage>
</organism>
<protein>
    <submittedName>
        <fullName evidence="2">FRG domain-containing protein</fullName>
    </submittedName>
</protein>
<reference evidence="2 3" key="1">
    <citation type="submission" date="2020-06" db="EMBL/GenBank/DDBJ databases">
        <title>Genome sequence of 2 isolates from Red Sea Mangroves.</title>
        <authorList>
            <person name="Sefrji F."/>
            <person name="Michoud G."/>
            <person name="Merlino G."/>
            <person name="Daffonchio D."/>
        </authorList>
    </citation>
    <scope>NUCLEOTIDE SEQUENCE [LARGE SCALE GENOMIC DNA]</scope>
    <source>
        <strain evidence="2 3">R1DC25</strain>
    </source>
</reference>
<keyword evidence="3" id="KW-1185">Reference proteome</keyword>
<name>A0A7S8C8A0_9HYPH</name>
<dbReference type="EMBL" id="CP058214">
    <property type="protein sequence ID" value="QPC45036.1"/>
    <property type="molecule type" value="Genomic_DNA"/>
</dbReference>
<sequence>MSIKPRSSTRTAPRRIESVSDFVKHVVNWTSEGHRPAAFRGQSFHGWPTLPKIFRQDVGLYEHEKNAVRDLISVHPQEFRDDETMFDRLVRMQHFDLPTRLLDVTTNPLVALYFATAEHVDSGEPQNGKVQAFFVPQVRQRYYDSDRVSCMANLANLTANEKENIAKACQLPKAEFNDNEAVKRLLWFVRIEKPHFEPKIDPGDLRLPVFVKPKMSNRRIIAQSGAFIVYGTRRRPSGPDKDLRIRRVLIPAGKKAEIKRQLEFLGIHASSLFPEIDKAADFVLRKYTNGA</sequence>
<evidence type="ECO:0000259" key="1">
    <source>
        <dbReference type="SMART" id="SM00901"/>
    </source>
</evidence>
<evidence type="ECO:0000313" key="3">
    <source>
        <dbReference type="Proteomes" id="UP000593594"/>
    </source>
</evidence>
<dbReference type="Proteomes" id="UP000593594">
    <property type="component" value="Chromosome"/>
</dbReference>
<dbReference type="KEGG" id="kmn:HW532_21465"/>
<gene>
    <name evidence="2" type="ORF">HW532_21465</name>
</gene>